<feature type="transmembrane region" description="Helical" evidence="1">
    <location>
        <begin position="235"/>
        <end position="259"/>
    </location>
</feature>
<dbReference type="InterPro" id="IPR058065">
    <property type="entry name" value="LIC_10190-like"/>
</dbReference>
<evidence type="ECO:0000313" key="4">
    <source>
        <dbReference type="Proteomes" id="UP000292372"/>
    </source>
</evidence>
<keyword evidence="1" id="KW-1133">Transmembrane helix</keyword>
<feature type="domain" description="DUF8201" evidence="2">
    <location>
        <begin position="2"/>
        <end position="369"/>
    </location>
</feature>
<dbReference type="AlphaFoldDB" id="A0A4Q9FVC2"/>
<keyword evidence="1" id="KW-0812">Transmembrane</keyword>
<gene>
    <name evidence="3" type="ORF">EYD46_00630</name>
</gene>
<feature type="transmembrane region" description="Helical" evidence="1">
    <location>
        <begin position="7"/>
        <end position="26"/>
    </location>
</feature>
<feature type="transmembrane region" description="Helical" evidence="1">
    <location>
        <begin position="168"/>
        <end position="188"/>
    </location>
</feature>
<dbReference type="InterPro" id="IPR058514">
    <property type="entry name" value="DUF8201"/>
</dbReference>
<feature type="transmembrane region" description="Helical" evidence="1">
    <location>
        <begin position="364"/>
        <end position="381"/>
    </location>
</feature>
<evidence type="ECO:0000259" key="2">
    <source>
        <dbReference type="Pfam" id="PF26626"/>
    </source>
</evidence>
<name>A0A4Q9FVC2_9FLAO</name>
<proteinExistence type="predicted"/>
<accession>A0A4Q9FVC2</accession>
<evidence type="ECO:0000256" key="1">
    <source>
        <dbReference type="SAM" id="Phobius"/>
    </source>
</evidence>
<feature type="transmembrane region" description="Helical" evidence="1">
    <location>
        <begin position="200"/>
        <end position="223"/>
    </location>
</feature>
<feature type="transmembrane region" description="Helical" evidence="1">
    <location>
        <begin position="316"/>
        <end position="333"/>
    </location>
</feature>
<feature type="transmembrane region" description="Helical" evidence="1">
    <location>
        <begin position="340"/>
        <end position="358"/>
    </location>
</feature>
<organism evidence="3 4">
    <name type="scientific">Hyunsoonleella pacifica</name>
    <dbReference type="NCBI Taxonomy" id="1080224"/>
    <lineage>
        <taxon>Bacteria</taxon>
        <taxon>Pseudomonadati</taxon>
        <taxon>Bacteroidota</taxon>
        <taxon>Flavobacteriia</taxon>
        <taxon>Flavobacteriales</taxon>
        <taxon>Flavobacteriaceae</taxon>
    </lineage>
</organism>
<sequence>MRIHIEYYISILMLNCILIIWFRAEIKQLLNSVWHAIKNLKTPYKLLYLLLCILILAQSATKPYLIDNESYYIQTIKWINEFGYVKGLANIHLFLGQNSSWHSLQAGFNFPFITNCFNDINGFVFVLLGFLFIEKLNHNSNVQDYFLGLVLVFSLFFMQFANTPSPDLIIFLLTPYVVYEFVMNYNTISINTFKQLLSVVLFLCLVKVTMLVLSILILILFLKHYNTLKIYSIKFTLLCIGILGLFLFKNYIISGYLFYPTSALDILNVDWKLPPELLQLYKTGTYQSVFNNIDTSSFSFLETLKYWLQIPKLHGLFNKMFLLLLVLFPFCILKNKHKTQLLIIYLLGLVQLVIVWLNSPQYRFFFIFIVIFSLQIFVTLFKSQKLGLYLTYSAIILSAIPIFIPLNLNAFTSNKFAMTLNNFKFKNIIIPENNTKTATTFSKVTINGFDFYTPEKDVFFWGTGNGSLPCVNQQQVEYIKSYYHYIPKLRGDSLKDGFMSKKTNP</sequence>
<feature type="transmembrane region" description="Helical" evidence="1">
    <location>
        <begin position="145"/>
        <end position="161"/>
    </location>
</feature>
<comment type="caution">
    <text evidence="3">The sequence shown here is derived from an EMBL/GenBank/DDBJ whole genome shotgun (WGS) entry which is preliminary data.</text>
</comment>
<keyword evidence="1" id="KW-0472">Membrane</keyword>
<keyword evidence="4" id="KW-1185">Reference proteome</keyword>
<dbReference type="OrthoDB" id="344987at2"/>
<evidence type="ECO:0000313" key="3">
    <source>
        <dbReference type="EMBL" id="TBN18605.1"/>
    </source>
</evidence>
<feature type="transmembrane region" description="Helical" evidence="1">
    <location>
        <begin position="112"/>
        <end position="133"/>
    </location>
</feature>
<dbReference type="Proteomes" id="UP000292372">
    <property type="component" value="Unassembled WGS sequence"/>
</dbReference>
<dbReference type="NCBIfam" id="NF047510">
    <property type="entry name" value="LIC_10190_fam"/>
    <property type="match status" value="1"/>
</dbReference>
<protein>
    <recommendedName>
        <fullName evidence="2">DUF8201 domain-containing protein</fullName>
    </recommendedName>
</protein>
<feature type="transmembrane region" description="Helical" evidence="1">
    <location>
        <begin position="46"/>
        <end position="65"/>
    </location>
</feature>
<reference evidence="3 4" key="1">
    <citation type="journal article" date="2015" name="Int. J. Syst. Evol. Microbiol.">
        <title>Hyunsoonleella pacifica sp. nov., isolated from seawater of South Pacific Gyre.</title>
        <authorList>
            <person name="Gao X."/>
            <person name="Zhang Z."/>
            <person name="Dai X."/>
            <person name="Zhang X.H."/>
        </authorList>
    </citation>
    <scope>NUCLEOTIDE SEQUENCE [LARGE SCALE GENOMIC DNA]</scope>
    <source>
        <strain evidence="3 4">SW033</strain>
    </source>
</reference>
<dbReference type="Pfam" id="PF26626">
    <property type="entry name" value="DUF8201"/>
    <property type="match status" value="1"/>
</dbReference>
<dbReference type="EMBL" id="SIRS01000001">
    <property type="protein sequence ID" value="TBN18605.1"/>
    <property type="molecule type" value="Genomic_DNA"/>
</dbReference>
<feature type="transmembrane region" description="Helical" evidence="1">
    <location>
        <begin position="388"/>
        <end position="408"/>
    </location>
</feature>